<keyword evidence="3" id="KW-0378">Hydrolase</keyword>
<evidence type="ECO:0000259" key="2">
    <source>
        <dbReference type="Pfam" id="PF07819"/>
    </source>
</evidence>
<protein>
    <submittedName>
        <fullName evidence="3">Alpha/beta fold hydrolase</fullName>
    </submittedName>
</protein>
<reference evidence="4 5" key="1">
    <citation type="submission" date="2017-06" db="EMBL/GenBank/DDBJ databases">
        <authorList>
            <person name="Kim H.J."/>
            <person name="Triplett B.A."/>
        </authorList>
    </citation>
    <scope>NUCLEOTIDE SEQUENCE [LARGE SCALE GENOMIC DNA]</scope>
    <source>
        <strain evidence="4 5">S18795</strain>
    </source>
</reference>
<feature type="compositionally biased region" description="Low complexity" evidence="1">
    <location>
        <begin position="275"/>
        <end position="291"/>
    </location>
</feature>
<dbReference type="InterPro" id="IPR012908">
    <property type="entry name" value="PGAP1-ab_dom-like"/>
</dbReference>
<organism evidence="4 5">
    <name type="scientific">Stenotrophomonas pavanii</name>
    <dbReference type="NCBI Taxonomy" id="487698"/>
    <lineage>
        <taxon>Bacteria</taxon>
        <taxon>Pseudomonadati</taxon>
        <taxon>Pseudomonadota</taxon>
        <taxon>Gammaproteobacteria</taxon>
        <taxon>Lysobacterales</taxon>
        <taxon>Lysobacteraceae</taxon>
        <taxon>Stenotrophomonas</taxon>
    </lineage>
</organism>
<reference evidence="3 6" key="2">
    <citation type="submission" date="2021-05" db="EMBL/GenBank/DDBJ databases">
        <title>Complete Genome Sequence of Stenotrophomonas pavanii strain Y.</title>
        <authorList>
            <person name="Dohra H."/>
            <person name="Mohad Din A.R.J."/>
            <person name="Suzuki K."/>
            <person name="Fatma A."/>
            <person name="Honjyo M."/>
            <person name="Nishimura T."/>
            <person name="Moriuch R."/>
            <person name="Masuda K."/>
            <person name="Minoura A."/>
            <person name="Tashiro Y."/>
            <person name="Futamata H."/>
        </authorList>
    </citation>
    <scope>NUCLEOTIDE SEQUENCE [LARGE SCALE GENOMIC DNA]</scope>
    <source>
        <strain evidence="3">Berkeley</strain>
        <strain evidence="6">Y</strain>
    </source>
</reference>
<dbReference type="Gene3D" id="3.40.50.1820">
    <property type="entry name" value="alpha/beta hydrolase"/>
    <property type="match status" value="1"/>
</dbReference>
<keyword evidence="6" id="KW-1185">Reference proteome</keyword>
<dbReference type="EMBL" id="NIXP01000011">
    <property type="protein sequence ID" value="OWR35298.1"/>
    <property type="molecule type" value="Genomic_DNA"/>
</dbReference>
<gene>
    <name evidence="4" type="ORF">CEE55_02530</name>
    <name evidence="3" type="ORF">STNY_R16970</name>
</gene>
<evidence type="ECO:0000256" key="1">
    <source>
        <dbReference type="SAM" id="MobiDB-lite"/>
    </source>
</evidence>
<dbReference type="SUPFAM" id="SSF53474">
    <property type="entry name" value="alpha/beta-Hydrolases"/>
    <property type="match status" value="1"/>
</dbReference>
<sequence length="676" mass="74460">MATTGLGLIGRTTLIITVLLTLGGCATLRQFGPSVQVASVTPGQYIALKRGDILTSGKLSAATTETLRVAGLDEGACAKPGLPCIEAMEGSIVVREEDKRSSLAELWLQYAMTLPAPKREYSASGRAKTAITELDADFQPRLDAWMQVARQAYAYLFFTERTANQRGFEDRQTQVRDYYNLAVQEASVQLYDAYATGRVHNTANHLRLGRWTFVLAPSDEASALDQRTPSELVPAASLSFTGTLRSVHRRDGFGAELVAVMDDPAGSTTTPPPAAAQAAQAPQARRSATQSWSEMPSPSMTVLLRFSGKNLWEVLHDDEPELEIHDPYQVSEVTLHGQQVPLAANFTAGYALWLARSNFSRQSLRTLFGGKGGIDTPHLYMMQPYDPNRRVLLMIHGLASSPEAWVNVANELLRDDEIRQAFQVWQFYYPTNMPIAMSHDAMRHTLAEVFRHFDPSGKAQASHDMVLVGHSMGGVIARLMVSSSGDHLVDTLLATAQMTPAQRELLRTKGAPVLTFLPEPEVSRVVFIATPHRGTDVAGTRLGRWIGRLVRLPLTVLEDVATLANDGQIDRTDGKHGYQMNSIQNLDKDDPFVRAVTDLPMSPRVHYHSIIARAKADGPLEKTDDGLVPYWSSHLPHADSEKVIVSGHSVQEATPAIVELRRILHEDMQQHRTPLK</sequence>
<dbReference type="Proteomes" id="UP000197904">
    <property type="component" value="Unassembled WGS sequence"/>
</dbReference>
<dbReference type="EMBL" id="AP024684">
    <property type="protein sequence ID" value="BCX43499.1"/>
    <property type="molecule type" value="Genomic_DNA"/>
</dbReference>
<dbReference type="AlphaFoldDB" id="A0A2D0AP48"/>
<evidence type="ECO:0000313" key="3">
    <source>
        <dbReference type="EMBL" id="BCX43499.1"/>
    </source>
</evidence>
<feature type="region of interest" description="Disordered" evidence="1">
    <location>
        <begin position="263"/>
        <end position="295"/>
    </location>
</feature>
<dbReference type="RefSeq" id="WP_088475893.1">
    <property type="nucleotide sequence ID" value="NZ_AP024684.1"/>
</dbReference>
<name>A0A2D0AP48_9GAMM</name>
<dbReference type="Pfam" id="PF07819">
    <property type="entry name" value="PGAP1"/>
    <property type="match status" value="1"/>
</dbReference>
<evidence type="ECO:0000313" key="6">
    <source>
        <dbReference type="Proteomes" id="UP000825066"/>
    </source>
</evidence>
<feature type="domain" description="GPI inositol-deacylase PGAP1-like alpha/beta" evidence="2">
    <location>
        <begin position="390"/>
        <end position="503"/>
    </location>
</feature>
<evidence type="ECO:0000313" key="4">
    <source>
        <dbReference type="EMBL" id="OWR35298.1"/>
    </source>
</evidence>
<dbReference type="GO" id="GO:0016788">
    <property type="term" value="F:hydrolase activity, acting on ester bonds"/>
    <property type="evidence" value="ECO:0007669"/>
    <property type="project" value="InterPro"/>
</dbReference>
<proteinExistence type="predicted"/>
<dbReference type="Proteomes" id="UP000825066">
    <property type="component" value="Chromosome"/>
</dbReference>
<evidence type="ECO:0000313" key="5">
    <source>
        <dbReference type="Proteomes" id="UP000197904"/>
    </source>
</evidence>
<accession>A0A2D0AP48</accession>
<dbReference type="InterPro" id="IPR029058">
    <property type="entry name" value="AB_hydrolase_fold"/>
</dbReference>